<dbReference type="Proteomes" id="UP000501690">
    <property type="component" value="Linkage Group LG5"/>
</dbReference>
<proteinExistence type="predicted"/>
<accession>A0A4D6M0M7</accession>
<keyword evidence="2" id="KW-1185">Reference proteome</keyword>
<reference evidence="1 2" key="1">
    <citation type="submission" date="2019-04" db="EMBL/GenBank/DDBJ databases">
        <title>An improved genome assembly and genetic linkage map for asparagus bean, Vigna unguiculata ssp. sesquipedialis.</title>
        <authorList>
            <person name="Xia Q."/>
            <person name="Zhang R."/>
            <person name="Dong Y."/>
        </authorList>
    </citation>
    <scope>NUCLEOTIDE SEQUENCE [LARGE SCALE GENOMIC DNA]</scope>
    <source>
        <tissue evidence="1">Leaf</tissue>
    </source>
</reference>
<gene>
    <name evidence="1" type="ORF">DEO72_LG5g2386</name>
</gene>
<sequence length="71" mass="7781">MAPFSLGEEENRGLEMNGRLTTAGITKGSLQQAGPCDHEDKWCCHVVMRGRSCPYLVCGKKKQGKEAIQEA</sequence>
<dbReference type="EMBL" id="CP039349">
    <property type="protein sequence ID" value="QCD94303.1"/>
    <property type="molecule type" value="Genomic_DNA"/>
</dbReference>
<protein>
    <submittedName>
        <fullName evidence="1">Uncharacterized protein</fullName>
    </submittedName>
</protein>
<evidence type="ECO:0000313" key="1">
    <source>
        <dbReference type="EMBL" id="QCD94303.1"/>
    </source>
</evidence>
<evidence type="ECO:0000313" key="2">
    <source>
        <dbReference type="Proteomes" id="UP000501690"/>
    </source>
</evidence>
<dbReference type="AlphaFoldDB" id="A0A4D6M0M7"/>
<name>A0A4D6M0M7_VIGUN</name>
<organism evidence="1 2">
    <name type="scientific">Vigna unguiculata</name>
    <name type="common">Cowpea</name>
    <dbReference type="NCBI Taxonomy" id="3917"/>
    <lineage>
        <taxon>Eukaryota</taxon>
        <taxon>Viridiplantae</taxon>
        <taxon>Streptophyta</taxon>
        <taxon>Embryophyta</taxon>
        <taxon>Tracheophyta</taxon>
        <taxon>Spermatophyta</taxon>
        <taxon>Magnoliopsida</taxon>
        <taxon>eudicotyledons</taxon>
        <taxon>Gunneridae</taxon>
        <taxon>Pentapetalae</taxon>
        <taxon>rosids</taxon>
        <taxon>fabids</taxon>
        <taxon>Fabales</taxon>
        <taxon>Fabaceae</taxon>
        <taxon>Papilionoideae</taxon>
        <taxon>50 kb inversion clade</taxon>
        <taxon>NPAAA clade</taxon>
        <taxon>indigoferoid/millettioid clade</taxon>
        <taxon>Phaseoleae</taxon>
        <taxon>Vigna</taxon>
    </lineage>
</organism>